<accession>S3EE79</accession>
<dbReference type="EMBL" id="KE145352">
    <property type="protein sequence ID" value="EPE36573.1"/>
    <property type="molecule type" value="Genomic_DNA"/>
</dbReference>
<protein>
    <submittedName>
        <fullName evidence="2">Uncharacterized protein</fullName>
    </submittedName>
</protein>
<keyword evidence="3" id="KW-1185">Reference proteome</keyword>
<dbReference type="RefSeq" id="XP_008075888.1">
    <property type="nucleotide sequence ID" value="XM_008077697.1"/>
</dbReference>
<dbReference type="Proteomes" id="UP000016922">
    <property type="component" value="Unassembled WGS sequence"/>
</dbReference>
<feature type="compositionally biased region" description="Basic and acidic residues" evidence="1">
    <location>
        <begin position="162"/>
        <end position="178"/>
    </location>
</feature>
<dbReference type="AlphaFoldDB" id="S3EE79"/>
<proteinExistence type="predicted"/>
<sequence length="184" mass="20597">MYLPASDYWLNHVFNPTSTKAAEAAWEAFWPIFASSPSRTLIVDILDSGIRVPEEALLEPLTGLRGETIEVLLPWPEGSAMSGNFDEAEFTVARPKGEERMLELNFEAGGYTGQRGGISKQSSQIVLLGNIYTLLRERFPTLKAEDTDRLYGLIQEKRIEKRDKKGNNRAVEPPDKARLGQLSD</sequence>
<evidence type="ECO:0000256" key="1">
    <source>
        <dbReference type="SAM" id="MobiDB-lite"/>
    </source>
</evidence>
<dbReference type="OrthoDB" id="4757095at2759"/>
<evidence type="ECO:0000313" key="3">
    <source>
        <dbReference type="Proteomes" id="UP000016922"/>
    </source>
</evidence>
<evidence type="ECO:0000313" key="2">
    <source>
        <dbReference type="EMBL" id="EPE36573.1"/>
    </source>
</evidence>
<dbReference type="GeneID" id="19467784"/>
<feature type="region of interest" description="Disordered" evidence="1">
    <location>
        <begin position="162"/>
        <end position="184"/>
    </location>
</feature>
<reference evidence="2 3" key="1">
    <citation type="journal article" date="2013" name="BMC Genomics">
        <title>Genomics-driven discovery of the pneumocandin biosynthetic gene cluster in the fungus Glarea lozoyensis.</title>
        <authorList>
            <person name="Chen L."/>
            <person name="Yue Q."/>
            <person name="Zhang X."/>
            <person name="Xiang M."/>
            <person name="Wang C."/>
            <person name="Li S."/>
            <person name="Che Y."/>
            <person name="Ortiz-Lopez F.J."/>
            <person name="Bills G.F."/>
            <person name="Liu X."/>
            <person name="An Z."/>
        </authorList>
    </citation>
    <scope>NUCLEOTIDE SEQUENCE [LARGE SCALE GENOMIC DNA]</scope>
    <source>
        <strain evidence="3">ATCC 20868 / MF5171</strain>
    </source>
</reference>
<gene>
    <name evidence="2" type="ORF">GLAREA_08736</name>
</gene>
<name>S3EE79_GLAL2</name>
<organism evidence="2 3">
    <name type="scientific">Glarea lozoyensis (strain ATCC 20868 / MF5171)</name>
    <dbReference type="NCBI Taxonomy" id="1116229"/>
    <lineage>
        <taxon>Eukaryota</taxon>
        <taxon>Fungi</taxon>
        <taxon>Dikarya</taxon>
        <taxon>Ascomycota</taxon>
        <taxon>Pezizomycotina</taxon>
        <taxon>Leotiomycetes</taxon>
        <taxon>Helotiales</taxon>
        <taxon>Helotiaceae</taxon>
        <taxon>Glarea</taxon>
    </lineage>
</organism>
<dbReference type="HOGENOM" id="CLU_1468276_0_0_1"/>
<dbReference type="KEGG" id="glz:GLAREA_08736"/>